<evidence type="ECO:0000313" key="1">
    <source>
        <dbReference type="EMBL" id="GGF49156.1"/>
    </source>
</evidence>
<dbReference type="Proteomes" id="UP000605392">
    <property type="component" value="Unassembled WGS sequence"/>
</dbReference>
<accession>A0ACB5PLE0</accession>
<gene>
    <name evidence="1" type="primary">cphA</name>
    <name evidence="1" type="ORF">GCM10011375_00840</name>
</gene>
<name>A0ACB5PLE0_9BACT</name>
<proteinExistence type="predicted"/>
<comment type="caution">
    <text evidence="1">The sequence shown here is derived from an EMBL/GenBank/DDBJ whole genome shotgun (WGS) entry which is preliminary data.</text>
</comment>
<organism evidence="1 2">
    <name type="scientific">Hymenobacter qilianensis</name>
    <dbReference type="NCBI Taxonomy" id="1385715"/>
    <lineage>
        <taxon>Bacteria</taxon>
        <taxon>Pseudomonadati</taxon>
        <taxon>Bacteroidota</taxon>
        <taxon>Cytophagia</taxon>
        <taxon>Cytophagales</taxon>
        <taxon>Hymenobacteraceae</taxon>
        <taxon>Hymenobacter</taxon>
    </lineage>
</organism>
<reference evidence="1 2" key="1">
    <citation type="journal article" date="2019" name="Int. J. Syst. Evol. Microbiol.">
        <title>The Global Catalogue of Microorganisms (GCM) 10K type strain sequencing project: providing services to taxonomists for standard genome sequencing and annotation.</title>
        <authorList>
            <consortium name="The Broad Institute Genomics Platform"/>
            <consortium name="The Broad Institute Genome Sequencing Center for Infectious Disease"/>
            <person name="Wu L."/>
            <person name="Ma J."/>
        </authorList>
    </citation>
    <scope>NUCLEOTIDE SEQUENCE [LARGE SCALE GENOMIC DNA]</scope>
    <source>
        <strain evidence="1 2">CGMCC 1.12720</strain>
    </source>
</reference>
<sequence>MKIIDLRTMRGPSYWSVKHLKLIVMKVDLEDLAGKWSNAIPGLASRLTKLLPGVGQPCPTPDSSKQKLKYPPLTLEQLTDGEPMCHVIQHVALELQRLAGMPVYWGKSYPSAHEEGVEFVVFSYQEERAGRVAARAAVEIVDALCQKQKVDIKPIITELHNIREEEFFGPSTYSIVAEAVSRNIPYIRLKNTSVIQLGYGVNQKRIQATTSTNTAFFAVDIAGNKNRTKAMLADAGIPVPRGTTVYSIEELRTAIEELGFPIVTKPLDGNHGKGASINITDWKTAQTGFKEAQVYSRAVIVEQFIEGFDHRLLVVNGQLVAAAKRKPASVLGDGKSTIQELIDQVNQDPRRGEGHEKVLTKITADKHTMAILEARDLTLKSVLPEGEELFLKSTANISTGGTATDVTDLVHPYNVLLAERAAGIIGLDICGIDLLTSDIAIPLNESRGAVIEVNAAPGFRMHISPAEGLPRNVAAPVVDMLFPRGTPSRIPIMAVTGTNGKTTTTRMLAHMVAAQGYKVGFTTTDGIYIQGNQLEQGDCTGGQSTEFVLRDPTVNYAVLEVARGGMLRSGLGFDVCDIAIVTNVAADHLGMRDINTVEEMAAVKGVLPRTVCKNGWAILNADDDLVYAMAERLHCRVAFFSMNEKNPRILDHVENGGVAAVYEEGYVTIYQNSYKLRIDRAVEFPITLGGRATFNIENSLAVALAGYVAGFTKDSIKTALRTFVPSAAKTPGRMNVFKFPEFEVIVDYAHNTAGITKYAEFLNNTPATHKVGIVSGLGDRRDEDTISFARVAGKIFDEVILRQDKDLRGKSGEEIYALMTRGLRMDKPDLPITYIEDETEAIHHVLHTARPGSVISVFTEKIPSTIKQIEEFEAQIVQA</sequence>
<keyword evidence="2" id="KW-1185">Reference proteome</keyword>
<dbReference type="EMBL" id="BMFN01000001">
    <property type="protein sequence ID" value="GGF49156.1"/>
    <property type="molecule type" value="Genomic_DNA"/>
</dbReference>
<evidence type="ECO:0000313" key="2">
    <source>
        <dbReference type="Proteomes" id="UP000605392"/>
    </source>
</evidence>
<protein>
    <submittedName>
        <fullName evidence="1">Cyanophycin synthetase</fullName>
    </submittedName>
</protein>